<evidence type="ECO:0000256" key="6">
    <source>
        <dbReference type="RuleBase" id="RU364082"/>
    </source>
</evidence>
<dbReference type="GO" id="GO:0005829">
    <property type="term" value="C:cytosol"/>
    <property type="evidence" value="ECO:0007669"/>
    <property type="project" value="TreeGrafter"/>
</dbReference>
<organism evidence="8 9">
    <name type="scientific">Flaviramulus basaltis</name>
    <dbReference type="NCBI Taxonomy" id="369401"/>
    <lineage>
        <taxon>Bacteria</taxon>
        <taxon>Pseudomonadati</taxon>
        <taxon>Bacteroidota</taxon>
        <taxon>Flavobacteriia</taxon>
        <taxon>Flavobacteriales</taxon>
        <taxon>Flavobacteriaceae</taxon>
        <taxon>Flaviramulus</taxon>
    </lineage>
</organism>
<dbReference type="PANTHER" id="PTHR10491:SF4">
    <property type="entry name" value="METHIONINE ADENOSYLTRANSFERASE 2 SUBUNIT BETA"/>
    <property type="match status" value="1"/>
</dbReference>
<evidence type="ECO:0000259" key="7">
    <source>
        <dbReference type="Pfam" id="PF04321"/>
    </source>
</evidence>
<dbReference type="InterPro" id="IPR036291">
    <property type="entry name" value="NAD(P)-bd_dom_sf"/>
</dbReference>
<sequence>MKTVLVTGGRGQLALCIKDLSKALKDYLFIYVDHNKLDITKREEINVFFSENKIDYCINCAAYTAVDKAESEKHIAKSVNKLGAKYIAKACKENEVVLIQISTDFVFDGEKNTPYIENDVTKPINFYGLTKLEGELAVTSILDNFFLIRTSWLYSEYGNNFMKTILKLGKEKEELNIIYDQVGTPTYAGDLAGFILKLITEKSNLYGIYHYSNEGLTSWYDFTKAIFNLRNLSIKVNPIKTEEYKQEAKRPMFSVLDKSKTKKTFNIEIPYWRDSLRKILLKMNHLSN</sequence>
<dbReference type="InterPro" id="IPR005913">
    <property type="entry name" value="dTDP_dehydrorham_reduct"/>
</dbReference>
<dbReference type="SUPFAM" id="SSF51735">
    <property type="entry name" value="NAD(P)-binding Rossmann-fold domains"/>
    <property type="match status" value="1"/>
</dbReference>
<comment type="similarity">
    <text evidence="2 6">Belongs to the dTDP-4-dehydrorhamnose reductase family.</text>
</comment>
<gene>
    <name evidence="8" type="ORF">SAMN05428642_101758</name>
</gene>
<dbReference type="STRING" id="369401.SAMN05428642_101758"/>
<reference evidence="8 9" key="1">
    <citation type="submission" date="2016-10" db="EMBL/GenBank/DDBJ databases">
        <authorList>
            <person name="de Groot N.N."/>
        </authorList>
    </citation>
    <scope>NUCLEOTIDE SEQUENCE [LARGE SCALE GENOMIC DNA]</scope>
    <source>
        <strain evidence="8 9">DSM 18180</strain>
    </source>
</reference>
<evidence type="ECO:0000256" key="2">
    <source>
        <dbReference type="ARBA" id="ARBA00010944"/>
    </source>
</evidence>
<evidence type="ECO:0000313" key="8">
    <source>
        <dbReference type="EMBL" id="SFZ90132.1"/>
    </source>
</evidence>
<dbReference type="Gene3D" id="3.90.25.10">
    <property type="entry name" value="UDP-galactose 4-epimerase, domain 1"/>
    <property type="match status" value="1"/>
</dbReference>
<evidence type="ECO:0000313" key="9">
    <source>
        <dbReference type="Proteomes" id="UP000182544"/>
    </source>
</evidence>
<dbReference type="UniPathway" id="UPA00124"/>
<dbReference type="GO" id="GO:0008831">
    <property type="term" value="F:dTDP-4-dehydrorhamnose reductase activity"/>
    <property type="evidence" value="ECO:0007669"/>
    <property type="project" value="UniProtKB-EC"/>
</dbReference>
<accession>A0A1K2ICH3</accession>
<protein>
    <recommendedName>
        <fullName evidence="4 6">dTDP-4-dehydrorhamnose reductase</fullName>
        <ecNumber evidence="3 6">1.1.1.133</ecNumber>
    </recommendedName>
</protein>
<dbReference type="CDD" id="cd05254">
    <property type="entry name" value="dTDP_HR_like_SDR_e"/>
    <property type="match status" value="1"/>
</dbReference>
<dbReference type="RefSeq" id="WP_143144247.1">
    <property type="nucleotide sequence ID" value="NZ_FPKV01000001.1"/>
</dbReference>
<evidence type="ECO:0000256" key="5">
    <source>
        <dbReference type="ARBA" id="ARBA00048200"/>
    </source>
</evidence>
<dbReference type="Pfam" id="PF04321">
    <property type="entry name" value="RmlD_sub_bind"/>
    <property type="match status" value="1"/>
</dbReference>
<keyword evidence="9" id="KW-1185">Reference proteome</keyword>
<evidence type="ECO:0000256" key="1">
    <source>
        <dbReference type="ARBA" id="ARBA00004781"/>
    </source>
</evidence>
<name>A0A1K2ICH3_9FLAO</name>
<dbReference type="PANTHER" id="PTHR10491">
    <property type="entry name" value="DTDP-4-DEHYDRORHAMNOSE REDUCTASE"/>
    <property type="match status" value="1"/>
</dbReference>
<comment type="pathway">
    <text evidence="1 6">Carbohydrate biosynthesis; dTDP-L-rhamnose biosynthesis.</text>
</comment>
<dbReference type="GO" id="GO:0019305">
    <property type="term" value="P:dTDP-rhamnose biosynthetic process"/>
    <property type="evidence" value="ECO:0007669"/>
    <property type="project" value="UniProtKB-UniPathway"/>
</dbReference>
<dbReference type="Gene3D" id="3.40.50.720">
    <property type="entry name" value="NAD(P)-binding Rossmann-like Domain"/>
    <property type="match status" value="1"/>
</dbReference>
<comment type="catalytic activity">
    <reaction evidence="5">
        <text>dTDP-beta-L-rhamnose + NADP(+) = dTDP-4-dehydro-beta-L-rhamnose + NADPH + H(+)</text>
        <dbReference type="Rhea" id="RHEA:21796"/>
        <dbReference type="ChEBI" id="CHEBI:15378"/>
        <dbReference type="ChEBI" id="CHEBI:57510"/>
        <dbReference type="ChEBI" id="CHEBI:57783"/>
        <dbReference type="ChEBI" id="CHEBI:58349"/>
        <dbReference type="ChEBI" id="CHEBI:62830"/>
        <dbReference type="EC" id="1.1.1.133"/>
    </reaction>
</comment>
<dbReference type="AlphaFoldDB" id="A0A1K2ICH3"/>
<dbReference type="NCBIfam" id="TIGR01214">
    <property type="entry name" value="rmlD"/>
    <property type="match status" value="1"/>
</dbReference>
<evidence type="ECO:0000256" key="3">
    <source>
        <dbReference type="ARBA" id="ARBA00012929"/>
    </source>
</evidence>
<proteinExistence type="inferred from homology"/>
<keyword evidence="6" id="KW-0521">NADP</keyword>
<dbReference type="InterPro" id="IPR029903">
    <property type="entry name" value="RmlD-like-bd"/>
</dbReference>
<comment type="function">
    <text evidence="6">Catalyzes the reduction of dTDP-6-deoxy-L-lyxo-4-hexulose to yield dTDP-L-rhamnose.</text>
</comment>
<keyword evidence="6" id="KW-0560">Oxidoreductase</keyword>
<evidence type="ECO:0000256" key="4">
    <source>
        <dbReference type="ARBA" id="ARBA00017099"/>
    </source>
</evidence>
<dbReference type="EC" id="1.1.1.133" evidence="3 6"/>
<dbReference type="Proteomes" id="UP000182544">
    <property type="component" value="Unassembled WGS sequence"/>
</dbReference>
<dbReference type="OrthoDB" id="9803892at2"/>
<dbReference type="EMBL" id="FPKV01000001">
    <property type="protein sequence ID" value="SFZ90132.1"/>
    <property type="molecule type" value="Genomic_DNA"/>
</dbReference>
<feature type="domain" description="RmlD-like substrate binding" evidence="7">
    <location>
        <begin position="3"/>
        <end position="282"/>
    </location>
</feature>